<accession>A0A151GNA4</accession>
<dbReference type="GeneID" id="63718131"/>
<feature type="compositionally biased region" description="Polar residues" evidence="1">
    <location>
        <begin position="29"/>
        <end position="38"/>
    </location>
</feature>
<feature type="region of interest" description="Disordered" evidence="1">
    <location>
        <begin position="79"/>
        <end position="108"/>
    </location>
</feature>
<gene>
    <name evidence="2" type="ORF">DCS_05488</name>
</gene>
<reference evidence="2 3" key="1">
    <citation type="journal article" date="2016" name="Sci. Rep.">
        <title>Insights into Adaptations to a Near-Obligate Nematode Endoparasitic Lifestyle from the Finished Genome of Drechmeria coniospora.</title>
        <authorList>
            <person name="Zhang L."/>
            <person name="Zhou Z."/>
            <person name="Guo Q."/>
            <person name="Fokkens L."/>
            <person name="Miskei M."/>
            <person name="Pocsi I."/>
            <person name="Zhang W."/>
            <person name="Chen M."/>
            <person name="Wang L."/>
            <person name="Sun Y."/>
            <person name="Donzelli B.G."/>
            <person name="Gibson D.M."/>
            <person name="Nelson D.R."/>
            <person name="Luo J.G."/>
            <person name="Rep M."/>
            <person name="Liu H."/>
            <person name="Yang S."/>
            <person name="Wang J."/>
            <person name="Krasnoff S.B."/>
            <person name="Xu Y."/>
            <person name="Molnar I."/>
            <person name="Lin M."/>
        </authorList>
    </citation>
    <scope>NUCLEOTIDE SEQUENCE [LARGE SCALE GENOMIC DNA]</scope>
    <source>
        <strain evidence="2 3">ARSEF 6962</strain>
    </source>
</reference>
<organism evidence="2 3">
    <name type="scientific">Drechmeria coniospora</name>
    <name type="common">Nematophagous fungus</name>
    <name type="synonym">Meria coniospora</name>
    <dbReference type="NCBI Taxonomy" id="98403"/>
    <lineage>
        <taxon>Eukaryota</taxon>
        <taxon>Fungi</taxon>
        <taxon>Dikarya</taxon>
        <taxon>Ascomycota</taxon>
        <taxon>Pezizomycotina</taxon>
        <taxon>Sordariomycetes</taxon>
        <taxon>Hypocreomycetidae</taxon>
        <taxon>Hypocreales</taxon>
        <taxon>Ophiocordycipitaceae</taxon>
        <taxon>Drechmeria</taxon>
    </lineage>
</organism>
<evidence type="ECO:0000313" key="3">
    <source>
        <dbReference type="Proteomes" id="UP000076580"/>
    </source>
</evidence>
<sequence>MVNTHGTQARGNENSTTGRNSDGAVDRYSPTTSGSNYEPSGIQGISAHHELRAGVGVGFKAVPSPFVAHAGITIRDEDGEAFGTGAQGDPSRARPADGGTLRDKSGLQTAKSWSAVAWIY</sequence>
<dbReference type="InParanoid" id="A0A151GNA4"/>
<dbReference type="AlphaFoldDB" id="A0A151GNA4"/>
<feature type="compositionally biased region" description="Polar residues" evidence="1">
    <location>
        <begin position="1"/>
        <end position="20"/>
    </location>
</feature>
<comment type="caution">
    <text evidence="2">The sequence shown here is derived from an EMBL/GenBank/DDBJ whole genome shotgun (WGS) entry which is preliminary data.</text>
</comment>
<name>A0A151GNA4_DRECN</name>
<proteinExistence type="predicted"/>
<dbReference type="EMBL" id="LAYC01000002">
    <property type="protein sequence ID" value="KYK58472.1"/>
    <property type="molecule type" value="Genomic_DNA"/>
</dbReference>
<protein>
    <submittedName>
        <fullName evidence="2">Uncharacterized protein</fullName>
    </submittedName>
</protein>
<feature type="region of interest" description="Disordered" evidence="1">
    <location>
        <begin position="1"/>
        <end position="45"/>
    </location>
</feature>
<evidence type="ECO:0000256" key="1">
    <source>
        <dbReference type="SAM" id="MobiDB-lite"/>
    </source>
</evidence>
<dbReference type="RefSeq" id="XP_040657824.1">
    <property type="nucleotide sequence ID" value="XM_040802791.1"/>
</dbReference>
<dbReference type="Proteomes" id="UP000076580">
    <property type="component" value="Chromosome 02"/>
</dbReference>
<feature type="compositionally biased region" description="Basic and acidic residues" evidence="1">
    <location>
        <begin position="91"/>
        <end position="105"/>
    </location>
</feature>
<evidence type="ECO:0000313" key="2">
    <source>
        <dbReference type="EMBL" id="KYK58472.1"/>
    </source>
</evidence>
<keyword evidence="3" id="KW-1185">Reference proteome</keyword>